<dbReference type="GO" id="GO:0005634">
    <property type="term" value="C:nucleus"/>
    <property type="evidence" value="ECO:0007669"/>
    <property type="project" value="TreeGrafter"/>
</dbReference>
<evidence type="ECO:0000313" key="3">
    <source>
        <dbReference type="EMBL" id="SZX61325.1"/>
    </source>
</evidence>
<keyword evidence="5" id="KW-1185">Reference proteome</keyword>
<dbReference type="EMBL" id="FNXT01000136">
    <property type="protein sequence ID" value="SZX61325.1"/>
    <property type="molecule type" value="Genomic_DNA"/>
</dbReference>
<dbReference type="Gene3D" id="3.10.20.90">
    <property type="entry name" value="Phosphatidylinositol 3-kinase Catalytic Subunit, Chain A, domain 1"/>
    <property type="match status" value="1"/>
</dbReference>
<dbReference type="SMART" id="SM00213">
    <property type="entry name" value="UBQ"/>
    <property type="match status" value="1"/>
</dbReference>
<protein>
    <recommendedName>
        <fullName evidence="2">Ubiquitin-like domain-containing protein</fullName>
    </recommendedName>
</protein>
<dbReference type="EMBL" id="FNXT01001269">
    <property type="protein sequence ID" value="SZX76899.1"/>
    <property type="molecule type" value="Genomic_DNA"/>
</dbReference>
<dbReference type="InterPro" id="IPR029071">
    <property type="entry name" value="Ubiquitin-like_domsf"/>
</dbReference>
<feature type="region of interest" description="Disordered" evidence="1">
    <location>
        <begin position="173"/>
        <end position="194"/>
    </location>
</feature>
<dbReference type="STRING" id="3088.A0A383WIC7"/>
<proteinExistence type="predicted"/>
<organism evidence="4 5">
    <name type="scientific">Tetradesmus obliquus</name>
    <name type="common">Green alga</name>
    <name type="synonym">Acutodesmus obliquus</name>
    <dbReference type="NCBI Taxonomy" id="3088"/>
    <lineage>
        <taxon>Eukaryota</taxon>
        <taxon>Viridiplantae</taxon>
        <taxon>Chlorophyta</taxon>
        <taxon>core chlorophytes</taxon>
        <taxon>Chlorophyceae</taxon>
        <taxon>CS clade</taxon>
        <taxon>Sphaeropleales</taxon>
        <taxon>Scenedesmaceae</taxon>
        <taxon>Tetradesmus</taxon>
    </lineage>
</organism>
<dbReference type="Pfam" id="PF04641">
    <property type="entry name" value="Rtf2"/>
    <property type="match status" value="1"/>
</dbReference>
<dbReference type="PANTHER" id="PTHR12775:SF2">
    <property type="entry name" value="REPLICATION TERMINATION FACTOR 2"/>
    <property type="match status" value="1"/>
</dbReference>
<name>A0A383WIC7_TETOB</name>
<accession>A0A383WIC7</accession>
<dbReference type="PROSITE" id="PS50053">
    <property type="entry name" value="UBIQUITIN_2"/>
    <property type="match status" value="1"/>
</dbReference>
<gene>
    <name evidence="4" type="ORF">BQ4739_LOCUS17263</name>
    <name evidence="3" type="ORF">BQ4739_LOCUS1830</name>
</gene>
<feature type="compositionally biased region" description="Basic and acidic residues" evidence="1">
    <location>
        <begin position="280"/>
        <end position="289"/>
    </location>
</feature>
<sequence length="378" mass="39043">MQLFVRDSQTLVLDACEQTTIAEVKAAYAARKAYGIDAEQALVLLHHSRQLQDNATLAEAALYDGATLSVCSRLRGGGGDGGSTGAESRSCYLEMYAQRKPDKVNPLEELLARSTRCRLSGERLAPPCVADELGSLFNKEAVVHALLNKTMPAALSHITSLKAVVNLKLEPAHKAGSSSSNGKNGKANGSSSDAADFQCPVTGLELNGRFQFVIHRPTGQVLSERALREAPAAVEELLGGKWAADDLVSVNPQGEELEKRQQVVAAAAAAERAKKKAKKAGKEKEREKAAAAATGDAGGGAGAVADAADGVAAVGSKRPPVAPPAAAAAAADGAAAAKKLKLPAGATPEVYASIFSTGKPKMKETYCCRSASGRGLGM</sequence>
<feature type="region of interest" description="Disordered" evidence="1">
    <location>
        <begin position="275"/>
        <end position="301"/>
    </location>
</feature>
<evidence type="ECO:0000313" key="4">
    <source>
        <dbReference type="EMBL" id="SZX76899.1"/>
    </source>
</evidence>
<evidence type="ECO:0000256" key="1">
    <source>
        <dbReference type="SAM" id="MobiDB-lite"/>
    </source>
</evidence>
<dbReference type="PANTHER" id="PTHR12775">
    <property type="entry name" value="PROTEIN C20ORF43 HOMOLOG"/>
    <property type="match status" value="1"/>
</dbReference>
<reference evidence="4 5" key="1">
    <citation type="submission" date="2016-10" db="EMBL/GenBank/DDBJ databases">
        <authorList>
            <person name="Cai Z."/>
        </authorList>
    </citation>
    <scope>NUCLEOTIDE SEQUENCE [LARGE SCALE GENOMIC DNA]</scope>
</reference>
<dbReference type="InterPro" id="IPR000626">
    <property type="entry name" value="Ubiquitin-like_dom"/>
</dbReference>
<dbReference type="InterPro" id="IPR027799">
    <property type="entry name" value="Rtf2_RING-finger"/>
</dbReference>
<feature type="compositionally biased region" description="Low complexity" evidence="1">
    <location>
        <begin position="174"/>
        <end position="192"/>
    </location>
</feature>
<dbReference type="AlphaFoldDB" id="A0A383WIC7"/>
<evidence type="ECO:0000259" key="2">
    <source>
        <dbReference type="PROSITE" id="PS50053"/>
    </source>
</evidence>
<dbReference type="CDD" id="cd16653">
    <property type="entry name" value="RING-like_Rtf2"/>
    <property type="match status" value="1"/>
</dbReference>
<dbReference type="SUPFAM" id="SSF54236">
    <property type="entry name" value="Ubiquitin-like"/>
    <property type="match status" value="1"/>
</dbReference>
<dbReference type="InterPro" id="IPR006735">
    <property type="entry name" value="Rtf2"/>
</dbReference>
<evidence type="ECO:0000313" key="5">
    <source>
        <dbReference type="Proteomes" id="UP000256970"/>
    </source>
</evidence>
<dbReference type="Pfam" id="PF00240">
    <property type="entry name" value="ubiquitin"/>
    <property type="match status" value="1"/>
</dbReference>
<dbReference type="Proteomes" id="UP000256970">
    <property type="component" value="Unassembled WGS sequence"/>
</dbReference>
<dbReference type="GO" id="GO:0006274">
    <property type="term" value="P:DNA replication termination"/>
    <property type="evidence" value="ECO:0007669"/>
    <property type="project" value="TreeGrafter"/>
</dbReference>
<feature type="domain" description="Ubiquitin-like" evidence="2">
    <location>
        <begin position="1"/>
        <end position="77"/>
    </location>
</feature>